<sequence length="190" mass="21541">MRRMNQVSAPGHDNPAMEMTDGVVNQSERQPVDETQISKTSVSSAVRANAQWASYTCSRWKLACLQCVRRKPIGEFFESMYKGLADGGDKSFNLNKSLLDHFRDLASSNQDTDEVDFQYLNDVIVDGADPNSTDRFGQTVLHEISRAWNVDMMHFFLERGADFLRPDSYGVRPLHVAAALDYVEMIHFLL</sequence>
<dbReference type="InterPro" id="IPR002110">
    <property type="entry name" value="Ankyrin_rpt"/>
</dbReference>
<dbReference type="Pfam" id="PF12796">
    <property type="entry name" value="Ank_2"/>
    <property type="match status" value="1"/>
</dbReference>
<dbReference type="PROSITE" id="PS50088">
    <property type="entry name" value="ANK_REPEAT"/>
    <property type="match status" value="2"/>
</dbReference>
<dbReference type="AlphaFoldDB" id="A0AAN8MMX6"/>
<dbReference type="EMBL" id="JAGTTL010000001">
    <property type="protein sequence ID" value="KAK6328817.1"/>
    <property type="molecule type" value="Genomic_DNA"/>
</dbReference>
<dbReference type="PROSITE" id="PS50297">
    <property type="entry name" value="ANK_REP_REGION"/>
    <property type="match status" value="1"/>
</dbReference>
<keyword evidence="1" id="KW-0040">ANK repeat</keyword>
<proteinExistence type="predicted"/>
<evidence type="ECO:0000256" key="1">
    <source>
        <dbReference type="PROSITE-ProRule" id="PRU00023"/>
    </source>
</evidence>
<feature type="repeat" description="ANK" evidence="1">
    <location>
        <begin position="136"/>
        <end position="168"/>
    </location>
</feature>
<evidence type="ECO:0000313" key="2">
    <source>
        <dbReference type="EMBL" id="KAK6328817.1"/>
    </source>
</evidence>
<organism evidence="2 3">
    <name type="scientific">Coregonus suidteri</name>
    <dbReference type="NCBI Taxonomy" id="861788"/>
    <lineage>
        <taxon>Eukaryota</taxon>
        <taxon>Metazoa</taxon>
        <taxon>Chordata</taxon>
        <taxon>Craniata</taxon>
        <taxon>Vertebrata</taxon>
        <taxon>Euteleostomi</taxon>
        <taxon>Actinopterygii</taxon>
        <taxon>Neopterygii</taxon>
        <taxon>Teleostei</taxon>
        <taxon>Protacanthopterygii</taxon>
        <taxon>Salmoniformes</taxon>
        <taxon>Salmonidae</taxon>
        <taxon>Coregoninae</taxon>
        <taxon>Coregonus</taxon>
    </lineage>
</organism>
<evidence type="ECO:0000313" key="3">
    <source>
        <dbReference type="Proteomes" id="UP001356427"/>
    </source>
</evidence>
<dbReference type="SUPFAM" id="SSF48403">
    <property type="entry name" value="Ankyrin repeat"/>
    <property type="match status" value="1"/>
</dbReference>
<dbReference type="InterPro" id="IPR036770">
    <property type="entry name" value="Ankyrin_rpt-contain_sf"/>
</dbReference>
<dbReference type="Proteomes" id="UP001356427">
    <property type="component" value="Unassembled WGS sequence"/>
</dbReference>
<dbReference type="Gene3D" id="1.25.40.20">
    <property type="entry name" value="Ankyrin repeat-containing domain"/>
    <property type="match status" value="1"/>
</dbReference>
<name>A0AAN8MMX6_9TELE</name>
<reference evidence="2 3" key="1">
    <citation type="submission" date="2021-04" db="EMBL/GenBank/DDBJ databases">
        <authorList>
            <person name="De Guttry C."/>
            <person name="Zahm M."/>
            <person name="Klopp C."/>
            <person name="Cabau C."/>
            <person name="Louis A."/>
            <person name="Berthelot C."/>
            <person name="Parey E."/>
            <person name="Roest Crollius H."/>
            <person name="Montfort J."/>
            <person name="Robinson-Rechavi M."/>
            <person name="Bucao C."/>
            <person name="Bouchez O."/>
            <person name="Gislard M."/>
            <person name="Lluch J."/>
            <person name="Milhes M."/>
            <person name="Lampietro C."/>
            <person name="Lopez Roques C."/>
            <person name="Donnadieu C."/>
            <person name="Braasch I."/>
            <person name="Desvignes T."/>
            <person name="Postlethwait J."/>
            <person name="Bobe J."/>
            <person name="Wedekind C."/>
            <person name="Guiguen Y."/>
        </authorList>
    </citation>
    <scope>NUCLEOTIDE SEQUENCE [LARGE SCALE GENOMIC DNA]</scope>
    <source>
        <strain evidence="2">Cs_M1</strain>
        <tissue evidence="2">Blood</tissue>
    </source>
</reference>
<gene>
    <name evidence="2" type="ORF">J4Q44_G00007950</name>
</gene>
<accession>A0AAN8MMX6</accession>
<protein>
    <submittedName>
        <fullName evidence="2">Uncharacterized protein</fullName>
    </submittedName>
</protein>
<comment type="caution">
    <text evidence="2">The sequence shown here is derived from an EMBL/GenBank/DDBJ whole genome shotgun (WGS) entry which is preliminary data.</text>
</comment>
<keyword evidence="3" id="KW-1185">Reference proteome</keyword>
<feature type="repeat" description="ANK" evidence="1">
    <location>
        <begin position="169"/>
        <end position="190"/>
    </location>
</feature>